<dbReference type="SUPFAM" id="SSF51206">
    <property type="entry name" value="cAMP-binding domain-like"/>
    <property type="match status" value="1"/>
</dbReference>
<proteinExistence type="predicted"/>
<evidence type="ECO:0000313" key="2">
    <source>
        <dbReference type="EMBL" id="AKQ33600.1"/>
    </source>
</evidence>
<dbReference type="Proteomes" id="UP000063965">
    <property type="component" value="Chromosome"/>
</dbReference>
<reference evidence="2 3" key="1">
    <citation type="journal article" date="2015" name="Genome Biol. Evol.">
        <title>Distinctive Genome Reduction Rates Revealed by Genomic Analyses of Two Coxiella-Like Endosymbionts in Ticks.</title>
        <authorList>
            <person name="Gottlieb Y."/>
            <person name="Lalzar I."/>
            <person name="Klasson L."/>
        </authorList>
    </citation>
    <scope>NUCLEOTIDE SEQUENCE [LARGE SCALE GENOMIC DNA]</scope>
    <source>
        <strain evidence="2 3">CRt</strain>
    </source>
</reference>
<organism evidence="2 3">
    <name type="scientific">Candidatus Coxiella mudrowiae</name>
    <dbReference type="NCBI Taxonomy" id="2054173"/>
    <lineage>
        <taxon>Bacteria</taxon>
        <taxon>Pseudomonadati</taxon>
        <taxon>Pseudomonadota</taxon>
        <taxon>Gammaproteobacteria</taxon>
        <taxon>Legionellales</taxon>
        <taxon>Coxiellaceae</taxon>
        <taxon>Coxiella</taxon>
    </lineage>
</organism>
<dbReference type="EMBL" id="CP011126">
    <property type="protein sequence ID" value="AKQ33600.1"/>
    <property type="molecule type" value="Genomic_DNA"/>
</dbReference>
<dbReference type="InterPro" id="IPR014710">
    <property type="entry name" value="RmlC-like_jellyroll"/>
</dbReference>
<accession>A0ABM5UUI5</accession>
<keyword evidence="3" id="KW-1185">Reference proteome</keyword>
<dbReference type="PROSITE" id="PS50042">
    <property type="entry name" value="CNMP_BINDING_3"/>
    <property type="match status" value="1"/>
</dbReference>
<dbReference type="Pfam" id="PF00027">
    <property type="entry name" value="cNMP_binding"/>
    <property type="match status" value="1"/>
</dbReference>
<evidence type="ECO:0000313" key="3">
    <source>
        <dbReference type="Proteomes" id="UP000063965"/>
    </source>
</evidence>
<name>A0ABM5UUI5_9COXI</name>
<dbReference type="InterPro" id="IPR000595">
    <property type="entry name" value="cNMP-bd_dom"/>
</dbReference>
<dbReference type="Gene3D" id="2.60.120.10">
    <property type="entry name" value="Jelly Rolls"/>
    <property type="match status" value="1"/>
</dbReference>
<feature type="domain" description="Cyclic nucleotide-binding" evidence="1">
    <location>
        <begin position="1"/>
        <end position="89"/>
    </location>
</feature>
<dbReference type="InterPro" id="IPR018490">
    <property type="entry name" value="cNMP-bd_dom_sf"/>
</dbReference>
<protein>
    <submittedName>
        <fullName evidence="2">Cyclic nucleotide-binding domain protein</fullName>
    </submittedName>
</protein>
<gene>
    <name evidence="2" type="ORF">CleRT_07990</name>
</gene>
<evidence type="ECO:0000259" key="1">
    <source>
        <dbReference type="PROSITE" id="PS50042"/>
    </source>
</evidence>
<dbReference type="CDD" id="cd00038">
    <property type="entry name" value="CAP_ED"/>
    <property type="match status" value="1"/>
</dbReference>
<sequence>MRDVKAYGFTRRYAIFRKRQSESFYIIVSGSVSIRKIYKATGHIYEVSILSTNNTIGEMVLIEDKPRSTLMVSLIDSKLIEIPMEPIKKNVQILSLISQNISHILSERLRKINEVIVKSIQNELDELKKRNDFKSAKRKN</sequence>